<sequence length="179" mass="20706">MAPRSSSHTSFDRFEKLPDLVREMIWESFLDSYEDTPPVMWRLGWSIDDSVVADNRRRNPGKHLRIRPYIQFDSLVVDPSDSARDTTLMEIHCNPMLKVNKESRKVALRSRRYASIPVLGVNICVIVRPSIDLFVIESDTLKRLLGTWTKTHGTPETITLTDDMGFVRRVLVSNDDFLR</sequence>
<protein>
    <recommendedName>
        <fullName evidence="1">2EXR domain-containing protein</fullName>
    </recommendedName>
</protein>
<dbReference type="InterPro" id="IPR045518">
    <property type="entry name" value="2EXR"/>
</dbReference>
<accession>A0AAN6WKE7</accession>
<keyword evidence="3" id="KW-1185">Reference proteome</keyword>
<comment type="caution">
    <text evidence="2">The sequence shown here is derived from an EMBL/GenBank/DDBJ whole genome shotgun (WGS) entry which is preliminary data.</text>
</comment>
<reference evidence="2" key="2">
    <citation type="submission" date="2023-05" db="EMBL/GenBank/DDBJ databases">
        <authorList>
            <consortium name="Lawrence Berkeley National Laboratory"/>
            <person name="Steindorff A."/>
            <person name="Hensen N."/>
            <person name="Bonometti L."/>
            <person name="Westerberg I."/>
            <person name="Brannstrom I.O."/>
            <person name="Guillou S."/>
            <person name="Cros-Aarteil S."/>
            <person name="Calhoun S."/>
            <person name="Haridas S."/>
            <person name="Kuo A."/>
            <person name="Mondo S."/>
            <person name="Pangilinan J."/>
            <person name="Riley R."/>
            <person name="Labutti K."/>
            <person name="Andreopoulos B."/>
            <person name="Lipzen A."/>
            <person name="Chen C."/>
            <person name="Yanf M."/>
            <person name="Daum C."/>
            <person name="Ng V."/>
            <person name="Clum A."/>
            <person name="Ohm R."/>
            <person name="Martin F."/>
            <person name="Silar P."/>
            <person name="Natvig D."/>
            <person name="Lalanne C."/>
            <person name="Gautier V."/>
            <person name="Ament-Velasquez S.L."/>
            <person name="Kruys A."/>
            <person name="Hutchinson M.I."/>
            <person name="Powell A.J."/>
            <person name="Barry K."/>
            <person name="Miller A.N."/>
            <person name="Grigoriev I.V."/>
            <person name="Debuchy R."/>
            <person name="Gladieux P."/>
            <person name="Thoren M.H."/>
            <person name="Johannesson H."/>
        </authorList>
    </citation>
    <scope>NUCLEOTIDE SEQUENCE</scope>
    <source>
        <strain evidence="2">PSN309</strain>
    </source>
</reference>
<reference evidence="2" key="1">
    <citation type="journal article" date="2023" name="Mol. Phylogenet. Evol.">
        <title>Genome-scale phylogeny and comparative genomics of the fungal order Sordariales.</title>
        <authorList>
            <person name="Hensen N."/>
            <person name="Bonometti L."/>
            <person name="Westerberg I."/>
            <person name="Brannstrom I.O."/>
            <person name="Guillou S."/>
            <person name="Cros-Aarteil S."/>
            <person name="Calhoun S."/>
            <person name="Haridas S."/>
            <person name="Kuo A."/>
            <person name="Mondo S."/>
            <person name="Pangilinan J."/>
            <person name="Riley R."/>
            <person name="LaButti K."/>
            <person name="Andreopoulos B."/>
            <person name="Lipzen A."/>
            <person name="Chen C."/>
            <person name="Yan M."/>
            <person name="Daum C."/>
            <person name="Ng V."/>
            <person name="Clum A."/>
            <person name="Steindorff A."/>
            <person name="Ohm R.A."/>
            <person name="Martin F."/>
            <person name="Silar P."/>
            <person name="Natvig D.O."/>
            <person name="Lalanne C."/>
            <person name="Gautier V."/>
            <person name="Ament-Velasquez S.L."/>
            <person name="Kruys A."/>
            <person name="Hutchinson M.I."/>
            <person name="Powell A.J."/>
            <person name="Barry K."/>
            <person name="Miller A.N."/>
            <person name="Grigoriev I.V."/>
            <person name="Debuchy R."/>
            <person name="Gladieux P."/>
            <person name="Hiltunen Thoren M."/>
            <person name="Johannesson H."/>
        </authorList>
    </citation>
    <scope>NUCLEOTIDE SEQUENCE</scope>
    <source>
        <strain evidence="2">PSN309</strain>
    </source>
</reference>
<dbReference type="Pfam" id="PF20150">
    <property type="entry name" value="2EXR"/>
    <property type="match status" value="1"/>
</dbReference>
<gene>
    <name evidence="2" type="ORF">QBC35DRAFT_395044</name>
</gene>
<dbReference type="EMBL" id="MU864599">
    <property type="protein sequence ID" value="KAK4182896.1"/>
    <property type="molecule type" value="Genomic_DNA"/>
</dbReference>
<evidence type="ECO:0000313" key="2">
    <source>
        <dbReference type="EMBL" id="KAK4182896.1"/>
    </source>
</evidence>
<dbReference type="Proteomes" id="UP001302126">
    <property type="component" value="Unassembled WGS sequence"/>
</dbReference>
<evidence type="ECO:0000313" key="3">
    <source>
        <dbReference type="Proteomes" id="UP001302126"/>
    </source>
</evidence>
<proteinExistence type="predicted"/>
<name>A0AAN6WKE7_9PEZI</name>
<organism evidence="2 3">
    <name type="scientific">Podospora australis</name>
    <dbReference type="NCBI Taxonomy" id="1536484"/>
    <lineage>
        <taxon>Eukaryota</taxon>
        <taxon>Fungi</taxon>
        <taxon>Dikarya</taxon>
        <taxon>Ascomycota</taxon>
        <taxon>Pezizomycotina</taxon>
        <taxon>Sordariomycetes</taxon>
        <taxon>Sordariomycetidae</taxon>
        <taxon>Sordariales</taxon>
        <taxon>Podosporaceae</taxon>
        <taxon>Podospora</taxon>
    </lineage>
</organism>
<feature type="domain" description="2EXR" evidence="1">
    <location>
        <begin position="11"/>
        <end position="132"/>
    </location>
</feature>
<evidence type="ECO:0000259" key="1">
    <source>
        <dbReference type="Pfam" id="PF20150"/>
    </source>
</evidence>
<feature type="non-terminal residue" evidence="2">
    <location>
        <position position="179"/>
    </location>
</feature>
<dbReference type="AlphaFoldDB" id="A0AAN6WKE7"/>